<name>A0A699HV07_TANCI</name>
<protein>
    <recommendedName>
        <fullName evidence="3">Pyruvate, phosphate dikinase regulatory protein, chloroplastic</fullName>
    </recommendedName>
</protein>
<dbReference type="AlphaFoldDB" id="A0A699HV07"/>
<reference evidence="2" key="1">
    <citation type="journal article" date="2019" name="Sci. Rep.">
        <title>Draft genome of Tanacetum cinerariifolium, the natural source of mosquito coil.</title>
        <authorList>
            <person name="Yamashiro T."/>
            <person name="Shiraishi A."/>
            <person name="Satake H."/>
            <person name="Nakayama K."/>
        </authorList>
    </citation>
    <scope>NUCLEOTIDE SEQUENCE</scope>
</reference>
<organism evidence="2">
    <name type="scientific">Tanacetum cinerariifolium</name>
    <name type="common">Dalmatian daisy</name>
    <name type="synonym">Chrysanthemum cinerariifolium</name>
    <dbReference type="NCBI Taxonomy" id="118510"/>
    <lineage>
        <taxon>Eukaryota</taxon>
        <taxon>Viridiplantae</taxon>
        <taxon>Streptophyta</taxon>
        <taxon>Embryophyta</taxon>
        <taxon>Tracheophyta</taxon>
        <taxon>Spermatophyta</taxon>
        <taxon>Magnoliopsida</taxon>
        <taxon>eudicotyledons</taxon>
        <taxon>Gunneridae</taxon>
        <taxon>Pentapetalae</taxon>
        <taxon>asterids</taxon>
        <taxon>campanulids</taxon>
        <taxon>Asterales</taxon>
        <taxon>Asteraceae</taxon>
        <taxon>Asteroideae</taxon>
        <taxon>Anthemideae</taxon>
        <taxon>Anthemidinae</taxon>
        <taxon>Tanacetum</taxon>
    </lineage>
</organism>
<sequence>MDKVKKEIEEIETINIELDHRVSKLIAENEHLKQTYKQLYNSTKSTRVRSKEQSDALIIQVNLKSVEIFDLNANLQEQGLIIAALRDELMKLKGKAIVDNTITTYTIDPEMLKVDVEPIVPRLLNNRTVYSDYLRLTQEQAVILRKVVEQWKS</sequence>
<evidence type="ECO:0008006" key="3">
    <source>
        <dbReference type="Google" id="ProtNLM"/>
    </source>
</evidence>
<comment type="caution">
    <text evidence="2">The sequence shown here is derived from an EMBL/GenBank/DDBJ whole genome shotgun (WGS) entry which is preliminary data.</text>
</comment>
<evidence type="ECO:0000256" key="1">
    <source>
        <dbReference type="SAM" id="Coils"/>
    </source>
</evidence>
<proteinExistence type="predicted"/>
<evidence type="ECO:0000313" key="2">
    <source>
        <dbReference type="EMBL" id="GEY88952.1"/>
    </source>
</evidence>
<keyword evidence="1" id="KW-0175">Coiled coil</keyword>
<gene>
    <name evidence="2" type="ORF">Tci_460926</name>
</gene>
<dbReference type="EMBL" id="BKCJ010219563">
    <property type="protein sequence ID" value="GEY88952.1"/>
    <property type="molecule type" value="Genomic_DNA"/>
</dbReference>
<accession>A0A699HV07</accession>
<feature type="coiled-coil region" evidence="1">
    <location>
        <begin position="1"/>
        <end position="42"/>
    </location>
</feature>